<dbReference type="InterPro" id="IPR029058">
    <property type="entry name" value="AB_hydrolase_fold"/>
</dbReference>
<protein>
    <submittedName>
        <fullName evidence="2">Alpha/beta hydrolase</fullName>
    </submittedName>
</protein>
<sequence>MWKWEVSEPRGVVVMVHGAGEHHGRYYWLAEKWNEHGFDVVMGDLPGQGKTRGRRGHIQTFQQYLDSVEEWLHEARTKQLPILLFGHSMGGLIAIRTVMERDNSFIHGLILSSPCLDLSHPLPKAKKAASKVLQHVAPTFSVNSGIRSDRATRNQDVVEAYLRDPLKVSKVSARWYQELEKTMRLTRRYPEKFPNIPLLLLQAGEDYLVDKAASQEWFNHLILTHKSYKEWEGFYHELFNEPEREEVFRHTVGFVNQLFP</sequence>
<dbReference type="FunFam" id="3.40.50.1820:FF:000154">
    <property type="entry name" value="Alpha/beta hydrolase"/>
    <property type="match status" value="1"/>
</dbReference>
<reference evidence="2 3" key="1">
    <citation type="submission" date="2019-07" db="EMBL/GenBank/DDBJ databases">
        <authorList>
            <person name="Park Y.J."/>
            <person name="Jeong S.E."/>
            <person name="Jung H.S."/>
        </authorList>
    </citation>
    <scope>NUCLEOTIDE SEQUENCE [LARGE SCALE GENOMIC DNA]</scope>
    <source>
        <strain evidence="3">P16(2019)</strain>
    </source>
</reference>
<name>A0A554A366_9BACI</name>
<proteinExistence type="predicted"/>
<dbReference type="GO" id="GO:0016787">
    <property type="term" value="F:hydrolase activity"/>
    <property type="evidence" value="ECO:0007669"/>
    <property type="project" value="UniProtKB-KW"/>
</dbReference>
<evidence type="ECO:0000313" key="3">
    <source>
        <dbReference type="Proteomes" id="UP000318521"/>
    </source>
</evidence>
<dbReference type="Proteomes" id="UP000318521">
    <property type="component" value="Unassembled WGS sequence"/>
</dbReference>
<dbReference type="Gene3D" id="3.40.50.1820">
    <property type="entry name" value="alpha/beta hydrolase"/>
    <property type="match status" value="1"/>
</dbReference>
<organism evidence="2 3">
    <name type="scientific">Alkalicoccobacillus porphyridii</name>
    <dbReference type="NCBI Taxonomy" id="2597270"/>
    <lineage>
        <taxon>Bacteria</taxon>
        <taxon>Bacillati</taxon>
        <taxon>Bacillota</taxon>
        <taxon>Bacilli</taxon>
        <taxon>Bacillales</taxon>
        <taxon>Bacillaceae</taxon>
        <taxon>Alkalicoccobacillus</taxon>
    </lineage>
</organism>
<dbReference type="RefSeq" id="WP_143846477.1">
    <property type="nucleotide sequence ID" value="NZ_VLXZ01000001.1"/>
</dbReference>
<dbReference type="Pfam" id="PF12146">
    <property type="entry name" value="Hydrolase_4"/>
    <property type="match status" value="1"/>
</dbReference>
<accession>A0A554A366</accession>
<keyword evidence="2" id="KW-0378">Hydrolase</keyword>
<dbReference type="InterPro" id="IPR022742">
    <property type="entry name" value="Hydrolase_4"/>
</dbReference>
<keyword evidence="3" id="KW-1185">Reference proteome</keyword>
<dbReference type="EMBL" id="VLXZ01000001">
    <property type="protein sequence ID" value="TSB48132.1"/>
    <property type="molecule type" value="Genomic_DNA"/>
</dbReference>
<evidence type="ECO:0000259" key="1">
    <source>
        <dbReference type="Pfam" id="PF12146"/>
    </source>
</evidence>
<dbReference type="SUPFAM" id="SSF53474">
    <property type="entry name" value="alpha/beta-Hydrolases"/>
    <property type="match status" value="1"/>
</dbReference>
<comment type="caution">
    <text evidence="2">The sequence shown here is derived from an EMBL/GenBank/DDBJ whole genome shotgun (WGS) entry which is preliminary data.</text>
</comment>
<dbReference type="AlphaFoldDB" id="A0A554A366"/>
<gene>
    <name evidence="2" type="ORF">FN960_00825</name>
</gene>
<dbReference type="PANTHER" id="PTHR11614">
    <property type="entry name" value="PHOSPHOLIPASE-RELATED"/>
    <property type="match status" value="1"/>
</dbReference>
<feature type="domain" description="Serine aminopeptidase S33" evidence="1">
    <location>
        <begin position="8"/>
        <end position="243"/>
    </location>
</feature>
<dbReference type="OrthoDB" id="9806902at2"/>
<dbReference type="InterPro" id="IPR051044">
    <property type="entry name" value="MAG_DAG_Lipase"/>
</dbReference>
<evidence type="ECO:0000313" key="2">
    <source>
        <dbReference type="EMBL" id="TSB48132.1"/>
    </source>
</evidence>